<proteinExistence type="predicted"/>
<dbReference type="PANTHER" id="PTHR43738:SF1">
    <property type="entry name" value="HEMIN TRANSPORT SYSTEM PERMEASE PROTEIN HRTB-RELATED"/>
    <property type="match status" value="1"/>
</dbReference>
<dbReference type="EMBL" id="BMLS01000004">
    <property type="protein sequence ID" value="GGO71362.1"/>
    <property type="molecule type" value="Genomic_DNA"/>
</dbReference>
<keyword evidence="4 7" id="KW-0812">Transmembrane</keyword>
<evidence type="ECO:0000256" key="4">
    <source>
        <dbReference type="ARBA" id="ARBA00022692"/>
    </source>
</evidence>
<feature type="domain" description="ABC3 transporter permease C-terminal" evidence="8">
    <location>
        <begin position="272"/>
        <end position="367"/>
    </location>
</feature>
<feature type="transmembrane region" description="Helical" evidence="7">
    <location>
        <begin position="312"/>
        <end position="333"/>
    </location>
</feature>
<evidence type="ECO:0000256" key="1">
    <source>
        <dbReference type="ARBA" id="ARBA00004651"/>
    </source>
</evidence>
<sequence length="380" mass="42175">MIATASLRVDWRRFVAIIGILAMSGVLFMMKASAILNQVDGNVWLANDSRADLIVKYQSDNLSKVFNWDFSESDTDIFYTHPNIEQVQIVPKPSGAEYRLVSGSVAEYVHLLAFAPQQNSLSLPYSVSKSERAALEMHKTFLAPKSFVIAHDAQIGDEFIFVDNQDDSVEEAWTLVGEFSTEVTPDWTVLITSPHSLSSTPGYSLIAIALKDDSLQEQTMAELNTLLTRYAKPFTVVKRADLRVEARKKALLSRTMQVFVINAIVPLAIFNLVTIVLIMRANLFSQIREFGTLHALGFTKFDLAKIAMEQGLWLGAGAIVLSTGLFYVVAFIWQQFFGFSVQLSALIFFASAIQIMFLAILGGALSIGILKKVELTSLLR</sequence>
<feature type="transmembrane region" description="Helical" evidence="7">
    <location>
        <begin position="345"/>
        <end position="370"/>
    </location>
</feature>
<gene>
    <name evidence="9" type="ORF">GCM10010982_26980</name>
</gene>
<keyword evidence="3" id="KW-1003">Cell membrane</keyword>
<reference evidence="9" key="2">
    <citation type="submission" date="2020-09" db="EMBL/GenBank/DDBJ databases">
        <authorList>
            <person name="Sun Q."/>
            <person name="Zhou Y."/>
        </authorList>
    </citation>
    <scope>NUCLEOTIDE SEQUENCE</scope>
    <source>
        <strain evidence="9">CGMCC 1.7086</strain>
    </source>
</reference>
<comment type="subcellular location">
    <subcellularLocation>
        <location evidence="1">Cell membrane</location>
        <topology evidence="1">Multi-pass membrane protein</topology>
    </subcellularLocation>
</comment>
<feature type="transmembrane region" description="Helical" evidence="7">
    <location>
        <begin position="258"/>
        <end position="279"/>
    </location>
</feature>
<evidence type="ECO:0000256" key="5">
    <source>
        <dbReference type="ARBA" id="ARBA00022989"/>
    </source>
</evidence>
<name>A0A917Z068_9ALTE</name>
<dbReference type="GO" id="GO:0005886">
    <property type="term" value="C:plasma membrane"/>
    <property type="evidence" value="ECO:0007669"/>
    <property type="project" value="UniProtKB-SubCell"/>
</dbReference>
<accession>A0A917Z068</accession>
<dbReference type="Pfam" id="PF02687">
    <property type="entry name" value="FtsX"/>
    <property type="match status" value="1"/>
</dbReference>
<dbReference type="InterPro" id="IPR003838">
    <property type="entry name" value="ABC3_permease_C"/>
</dbReference>
<evidence type="ECO:0000313" key="9">
    <source>
        <dbReference type="EMBL" id="GGO71362.1"/>
    </source>
</evidence>
<reference evidence="9" key="1">
    <citation type="journal article" date="2014" name="Int. J. Syst. Evol. Microbiol.">
        <title>Complete genome sequence of Corynebacterium casei LMG S-19264T (=DSM 44701T), isolated from a smear-ripened cheese.</title>
        <authorList>
            <consortium name="US DOE Joint Genome Institute (JGI-PGF)"/>
            <person name="Walter F."/>
            <person name="Albersmeier A."/>
            <person name="Kalinowski J."/>
            <person name="Ruckert C."/>
        </authorList>
    </citation>
    <scope>NUCLEOTIDE SEQUENCE</scope>
    <source>
        <strain evidence="9">CGMCC 1.7086</strain>
    </source>
</reference>
<keyword evidence="6 7" id="KW-0472">Membrane</keyword>
<evidence type="ECO:0000256" key="7">
    <source>
        <dbReference type="SAM" id="Phobius"/>
    </source>
</evidence>
<feature type="transmembrane region" description="Helical" evidence="7">
    <location>
        <begin position="12"/>
        <end position="30"/>
    </location>
</feature>
<protein>
    <recommendedName>
        <fullName evidence="8">ABC3 transporter permease C-terminal domain-containing protein</fullName>
    </recommendedName>
</protein>
<dbReference type="AlphaFoldDB" id="A0A917Z068"/>
<dbReference type="InterPro" id="IPR051125">
    <property type="entry name" value="ABC-4/HrtB_transporter"/>
</dbReference>
<keyword evidence="2" id="KW-0813">Transport</keyword>
<evidence type="ECO:0000256" key="3">
    <source>
        <dbReference type="ARBA" id="ARBA00022475"/>
    </source>
</evidence>
<dbReference type="Proteomes" id="UP000606935">
    <property type="component" value="Unassembled WGS sequence"/>
</dbReference>
<keyword evidence="5 7" id="KW-1133">Transmembrane helix</keyword>
<dbReference type="RefSeq" id="WP_188696118.1">
    <property type="nucleotide sequence ID" value="NZ_BMLS01000004.1"/>
</dbReference>
<keyword evidence="10" id="KW-1185">Reference proteome</keyword>
<evidence type="ECO:0000313" key="10">
    <source>
        <dbReference type="Proteomes" id="UP000606935"/>
    </source>
</evidence>
<evidence type="ECO:0000259" key="8">
    <source>
        <dbReference type="Pfam" id="PF02687"/>
    </source>
</evidence>
<comment type="caution">
    <text evidence="9">The sequence shown here is derived from an EMBL/GenBank/DDBJ whole genome shotgun (WGS) entry which is preliminary data.</text>
</comment>
<dbReference type="PANTHER" id="PTHR43738">
    <property type="entry name" value="ABC TRANSPORTER, MEMBRANE PROTEIN"/>
    <property type="match status" value="1"/>
</dbReference>
<evidence type="ECO:0000256" key="2">
    <source>
        <dbReference type="ARBA" id="ARBA00022448"/>
    </source>
</evidence>
<organism evidence="9 10">
    <name type="scientific">Bowmanella pacifica</name>
    <dbReference type="NCBI Taxonomy" id="502051"/>
    <lineage>
        <taxon>Bacteria</taxon>
        <taxon>Pseudomonadati</taxon>
        <taxon>Pseudomonadota</taxon>
        <taxon>Gammaproteobacteria</taxon>
        <taxon>Alteromonadales</taxon>
        <taxon>Alteromonadaceae</taxon>
        <taxon>Bowmanella</taxon>
    </lineage>
</organism>
<evidence type="ECO:0000256" key="6">
    <source>
        <dbReference type="ARBA" id="ARBA00023136"/>
    </source>
</evidence>